<gene>
    <name evidence="2" type="ORF">WDJ50_13785</name>
</gene>
<organism evidence="2">
    <name type="scientific">Deinococcus sp. VB142</name>
    <dbReference type="NCBI Taxonomy" id="3112952"/>
    <lineage>
        <taxon>Bacteria</taxon>
        <taxon>Thermotogati</taxon>
        <taxon>Deinococcota</taxon>
        <taxon>Deinococci</taxon>
        <taxon>Deinococcales</taxon>
        <taxon>Deinococcaceae</taxon>
        <taxon>Deinococcus</taxon>
    </lineage>
</organism>
<proteinExistence type="predicted"/>
<feature type="transmembrane region" description="Helical" evidence="1">
    <location>
        <begin position="210"/>
        <end position="229"/>
    </location>
</feature>
<name>A0AAU6Q2F5_9DEIO</name>
<feature type="transmembrane region" description="Helical" evidence="1">
    <location>
        <begin position="58"/>
        <end position="78"/>
    </location>
</feature>
<evidence type="ECO:0000256" key="1">
    <source>
        <dbReference type="SAM" id="Phobius"/>
    </source>
</evidence>
<dbReference type="AlphaFoldDB" id="A0AAU6Q2F5"/>
<keyword evidence="1" id="KW-1133">Transmembrane helix</keyword>
<sequence>MKDIRLVLTLLGIAFLGNLARAAVSPEGAGLALVFGGFLLLPLLPVLALTLQQRHPGVRWGGGLAAALASALCSFVLLDPQDNQDANIGLGLYVTFGWIPVLGGAALLGGWLGRLAFPHAPLPPPLPPLSWRGWDKPLMLPLLGAAVNLWAEWRLGQRAQAEFSRYDIPAPDPLALLLATLPTLLLLLAVSALPLTLLRNAARRRGQAQPFLTWWWVTLGLLTLAQVWWTSAGKL</sequence>
<feature type="transmembrane region" description="Helical" evidence="1">
    <location>
        <begin position="175"/>
        <end position="198"/>
    </location>
</feature>
<dbReference type="EMBL" id="CP149782">
    <property type="protein sequence ID" value="WYF44445.1"/>
    <property type="molecule type" value="Genomic_DNA"/>
</dbReference>
<feature type="transmembrane region" description="Helical" evidence="1">
    <location>
        <begin position="90"/>
        <end position="117"/>
    </location>
</feature>
<feature type="transmembrane region" description="Helical" evidence="1">
    <location>
        <begin position="32"/>
        <end position="51"/>
    </location>
</feature>
<reference evidence="2" key="1">
    <citation type="submission" date="2024-03" db="EMBL/GenBank/DDBJ databases">
        <title>Deinococcus weizhi sp. nov., isolated from human skin.</title>
        <authorList>
            <person name="Wei Z."/>
            <person name="Tian F."/>
            <person name="Yang C."/>
            <person name="Xin L.T."/>
            <person name="Wen Z.J."/>
            <person name="Lan K.C."/>
            <person name="Yu L."/>
            <person name="Zhe W."/>
            <person name="Dan F.D."/>
            <person name="Jun W."/>
            <person name="Rui Z."/>
            <person name="Yong X.J."/>
            <person name="Ting Y."/>
            <person name="Wei X."/>
            <person name="Xu Z.G."/>
            <person name="Xin Z."/>
            <person name="Dong F.G."/>
            <person name="Ni X.M."/>
            <person name="Zheng M.G."/>
            <person name="Chun Y."/>
            <person name="Qian W.X."/>
        </authorList>
    </citation>
    <scope>NUCLEOTIDE SEQUENCE</scope>
    <source>
        <strain evidence="2">VB142</strain>
    </source>
</reference>
<accession>A0AAU6Q2F5</accession>
<protein>
    <submittedName>
        <fullName evidence="2">Uncharacterized protein</fullName>
    </submittedName>
</protein>
<dbReference type="RefSeq" id="WP_339095656.1">
    <property type="nucleotide sequence ID" value="NZ_CP149782.1"/>
</dbReference>
<keyword evidence="1" id="KW-0812">Transmembrane</keyword>
<evidence type="ECO:0000313" key="2">
    <source>
        <dbReference type="EMBL" id="WYF44445.1"/>
    </source>
</evidence>
<keyword evidence="1" id="KW-0472">Membrane</keyword>